<name>A0ABV8M081_9ACTN</name>
<dbReference type="Gene3D" id="1.10.10.10">
    <property type="entry name" value="Winged helix-like DNA-binding domain superfamily/Winged helix DNA-binding domain"/>
    <property type="match status" value="1"/>
</dbReference>
<dbReference type="Pfam" id="PF03704">
    <property type="entry name" value="BTAD"/>
    <property type="match status" value="1"/>
</dbReference>
<dbReference type="RefSeq" id="WP_253751484.1">
    <property type="nucleotide sequence ID" value="NZ_JAMZDZ010000001.1"/>
</dbReference>
<dbReference type="InterPro" id="IPR005158">
    <property type="entry name" value="BTAD"/>
</dbReference>
<dbReference type="SMART" id="SM01043">
    <property type="entry name" value="BTAD"/>
    <property type="match status" value="1"/>
</dbReference>
<dbReference type="Gene3D" id="1.25.40.10">
    <property type="entry name" value="Tetratricopeptide repeat domain"/>
    <property type="match status" value="2"/>
</dbReference>
<dbReference type="Pfam" id="PF13191">
    <property type="entry name" value="AAA_16"/>
    <property type="match status" value="1"/>
</dbReference>
<evidence type="ECO:0000256" key="2">
    <source>
        <dbReference type="ARBA" id="ARBA00022840"/>
    </source>
</evidence>
<dbReference type="InterPro" id="IPR036388">
    <property type="entry name" value="WH-like_DNA-bd_sf"/>
</dbReference>
<keyword evidence="1" id="KW-0547">Nucleotide-binding</keyword>
<dbReference type="InterPro" id="IPR041664">
    <property type="entry name" value="AAA_16"/>
</dbReference>
<dbReference type="GO" id="GO:0005524">
    <property type="term" value="F:ATP binding"/>
    <property type="evidence" value="ECO:0007669"/>
    <property type="project" value="UniProtKB-KW"/>
</dbReference>
<dbReference type="EMBL" id="JBHSAY010000029">
    <property type="protein sequence ID" value="MFC4136153.1"/>
    <property type="molecule type" value="Genomic_DNA"/>
</dbReference>
<proteinExistence type="predicted"/>
<evidence type="ECO:0000313" key="5">
    <source>
        <dbReference type="EMBL" id="MFC4136153.1"/>
    </source>
</evidence>
<evidence type="ECO:0000256" key="1">
    <source>
        <dbReference type="ARBA" id="ARBA00022741"/>
    </source>
</evidence>
<dbReference type="SMART" id="SM00382">
    <property type="entry name" value="AAA"/>
    <property type="match status" value="1"/>
</dbReference>
<reference evidence="6" key="1">
    <citation type="journal article" date="2019" name="Int. J. Syst. Evol. Microbiol.">
        <title>The Global Catalogue of Microorganisms (GCM) 10K type strain sequencing project: providing services to taxonomists for standard genome sequencing and annotation.</title>
        <authorList>
            <consortium name="The Broad Institute Genomics Platform"/>
            <consortium name="The Broad Institute Genome Sequencing Center for Infectious Disease"/>
            <person name="Wu L."/>
            <person name="Ma J."/>
        </authorList>
    </citation>
    <scope>NUCLEOTIDE SEQUENCE [LARGE SCALE GENOMIC DNA]</scope>
    <source>
        <strain evidence="6">CGMCC 4.7289</strain>
    </source>
</reference>
<dbReference type="InterPro" id="IPR011990">
    <property type="entry name" value="TPR-like_helical_dom_sf"/>
</dbReference>
<organism evidence="5 6">
    <name type="scientific">Hamadaea flava</name>
    <dbReference type="NCBI Taxonomy" id="1742688"/>
    <lineage>
        <taxon>Bacteria</taxon>
        <taxon>Bacillati</taxon>
        <taxon>Actinomycetota</taxon>
        <taxon>Actinomycetes</taxon>
        <taxon>Micromonosporales</taxon>
        <taxon>Micromonosporaceae</taxon>
        <taxon>Hamadaea</taxon>
    </lineage>
</organism>
<sequence length="1145" mass="123062">MDLGVPRLRLRLLGGFGTDRPGGPPTVGRWSRPSAQTLVKLLAVTSGHRLHREQVMDVCWPDAEPGAAIRSLRVALHAARHALEPELPPRTPSSYLLGEGDLLWLSPQLVTVDFDEAMAAAEAALTVRPPIAAHLEPAYQSLAEELLPEDRYADWLAPSRAELSVRRRRVILALAEAYRLDGRAQQAVDLLRPLLDQDVTAEDANQAMIGAYLTLGQRRHAVRQYHACRDALAAELGTRPSPATELLYRQALADQTPAAAPASPPALPAQARRSERLPLAGREHAIDRLLHPDGDTPPLVLVSGEAGVGKTRLITEAARRYAARGSLVLWGAGHEVEGHTPYGAWVEALDGYLADRSAAERAATGSQYPELAALLPALGLSPPQSGDPESERGRLFRAVAALLTDLAVRPLLVVLDDLHSADPGSAQLLHHLVRIRGARPWRFLATWREEDLPADDGRRRTLDTMQRQGVAQRMELMRLGRADTDRLVSEAVGRELSPADLDLVYRLSLGNPLYAIELAGQLRAGTLAALAVDGVGVPVAVRHLVADRLARLAPGARRLVEALALAGTDAADADLLDIAGHGLYPPMSGPAVAAGLAEATDAGLIDEREVLSDGRRVPGHGFRHPLNRLACAERLPDVVRRQVHTAYADAVLRRRPDAVDTLVFHLTRADDPRATTYLELAARRSASLYANESAAGYYEQLVERLDVAEGAAAEQRLAWAAVLRRLGRYREAEEVLAVARTALASDNHYGPARTAELALSADITLSRIHVDAGRPQRAVDLVAAKQPSGAVAPAIHAELRLTQALAWFATGRYERSLTSAENTIQQAGRLPGSAGHRLLIRAMVTRSICLALLGRRADADDAARQALPLAQGLGDPALTSTVTAQLSELAGLDGRLIDARDYARQALDLAGQTGDPAQLAFRRGNLGRLCLLAGDWAAGARLLRTALALARPLGTPWCLPYALINLGVELLWREEDDVAEAHLTECRNLVESTGDRQALSDALTLLAEIEIRRNRPHVALDLVGSVRTASADAVRAAAYLAAGEPEQALAAVARRDDHDRVAGVEADRVRALALATLGRTPEAVAVLTTAIAAAEAMPYPYGLTRLLEARAGIVGGPLARRDRARAASLREHLRRGVAEGSQPEH</sequence>
<evidence type="ECO:0000259" key="3">
    <source>
        <dbReference type="SMART" id="SM00382"/>
    </source>
</evidence>
<dbReference type="InterPro" id="IPR003593">
    <property type="entry name" value="AAA+_ATPase"/>
</dbReference>
<protein>
    <submittedName>
        <fullName evidence="5">ATP-binding protein</fullName>
    </submittedName>
</protein>
<keyword evidence="6" id="KW-1185">Reference proteome</keyword>
<dbReference type="Proteomes" id="UP001595816">
    <property type="component" value="Unassembled WGS sequence"/>
</dbReference>
<evidence type="ECO:0000313" key="6">
    <source>
        <dbReference type="Proteomes" id="UP001595816"/>
    </source>
</evidence>
<feature type="domain" description="AAA+ ATPase" evidence="3">
    <location>
        <begin position="296"/>
        <end position="493"/>
    </location>
</feature>
<dbReference type="SUPFAM" id="SSF52540">
    <property type="entry name" value="P-loop containing nucleoside triphosphate hydrolases"/>
    <property type="match status" value="1"/>
</dbReference>
<dbReference type="SUPFAM" id="SSF48452">
    <property type="entry name" value="TPR-like"/>
    <property type="match status" value="2"/>
</dbReference>
<dbReference type="PANTHER" id="PTHR16305">
    <property type="entry name" value="TESTICULAR SOLUBLE ADENYLYL CYCLASE"/>
    <property type="match status" value="1"/>
</dbReference>
<dbReference type="InterPro" id="IPR027417">
    <property type="entry name" value="P-loop_NTPase"/>
</dbReference>
<dbReference type="PANTHER" id="PTHR16305:SF35">
    <property type="entry name" value="TRANSCRIPTIONAL ACTIVATOR DOMAIN"/>
    <property type="match status" value="1"/>
</dbReference>
<keyword evidence="2 5" id="KW-0067">ATP-binding</keyword>
<evidence type="ECO:0000259" key="4">
    <source>
        <dbReference type="SMART" id="SM01043"/>
    </source>
</evidence>
<dbReference type="InterPro" id="IPR016032">
    <property type="entry name" value="Sig_transdc_resp-reg_C-effctor"/>
</dbReference>
<accession>A0ABV8M081</accession>
<comment type="caution">
    <text evidence="5">The sequence shown here is derived from an EMBL/GenBank/DDBJ whole genome shotgun (WGS) entry which is preliminary data.</text>
</comment>
<feature type="domain" description="Bacterial transcriptional activator" evidence="4">
    <location>
        <begin position="112"/>
        <end position="252"/>
    </location>
</feature>
<dbReference type="SUPFAM" id="SSF46894">
    <property type="entry name" value="C-terminal effector domain of the bipartite response regulators"/>
    <property type="match status" value="1"/>
</dbReference>
<gene>
    <name evidence="5" type="ORF">ACFOZ4_36565</name>
</gene>